<dbReference type="EMBL" id="JBICBT010000903">
    <property type="protein sequence ID" value="KAL3094182.1"/>
    <property type="molecule type" value="Genomic_DNA"/>
</dbReference>
<evidence type="ECO:0000313" key="15">
    <source>
        <dbReference type="EMBL" id="KAL3094182.1"/>
    </source>
</evidence>
<evidence type="ECO:0000256" key="13">
    <source>
        <dbReference type="SAM" id="Phobius"/>
    </source>
</evidence>
<keyword evidence="5 13" id="KW-0812">Transmembrane</keyword>
<feature type="transmembrane region" description="Helical" evidence="13">
    <location>
        <begin position="83"/>
        <end position="101"/>
    </location>
</feature>
<proteinExistence type="predicted"/>
<evidence type="ECO:0000256" key="9">
    <source>
        <dbReference type="ARBA" id="ARBA00023065"/>
    </source>
</evidence>
<accession>A0ABD2JU93</accession>
<comment type="subcellular location">
    <subcellularLocation>
        <location evidence="1">Membrane</location>
        <topology evidence="1">Multi-pass membrane protein</topology>
    </subcellularLocation>
</comment>
<dbReference type="InterPro" id="IPR050599">
    <property type="entry name" value="VDCC_alpha-1_subunit"/>
</dbReference>
<dbReference type="AlphaFoldDB" id="A0ABD2JU93"/>
<keyword evidence="11" id="KW-0325">Glycoprotein</keyword>
<evidence type="ECO:0000256" key="4">
    <source>
        <dbReference type="ARBA" id="ARBA00022673"/>
    </source>
</evidence>
<dbReference type="PANTHER" id="PTHR45628">
    <property type="entry name" value="VOLTAGE-DEPENDENT CALCIUM CHANNEL TYPE A SUBUNIT ALPHA-1"/>
    <property type="match status" value="1"/>
</dbReference>
<evidence type="ECO:0000256" key="6">
    <source>
        <dbReference type="ARBA" id="ARBA00022837"/>
    </source>
</evidence>
<feature type="transmembrane region" description="Helical" evidence="13">
    <location>
        <begin position="139"/>
        <end position="165"/>
    </location>
</feature>
<gene>
    <name evidence="15" type="ORF">niasHT_028271</name>
</gene>
<sequence>MRKERPMKKTGDYYGRKRNSFFSRRGVCSYWNRKMRRLRVCLRHVVKSQIFYWSVITLVFLNTVCVASEHHGQPEWFTEFLKYAEFTFLAIFISEMLIKIFSMGYQFLFSEHLDFSEFFKLTSYWLSLRNLGDVYGGGMVYCVYFIVLVLFGNYTLLNVFLAIAVDNLANAQELTAADEADEKANGMFEDESETLDYDEHDLEAGPDGEFTREMEEEECDEEESPFGGPKPIAPYIRPCSFWHRQIHSVRCLVHSVVATKYFEMLIDQGVILHRGSYCRDFWNVLDGVVVACALVGFAFSGTAGATGKNLSTIKSLRVLSLLRPLKTIKQLFFPRVEQREWLLHPFNYDNTINAMLTLFVVTTSEETMHSLIRVECTSPTISRTSGGNRFDFITVVGSITDAVKWCPDICVPDICDPDICGSDICGPSQIGHLRRDFCEMGRKCPGRKCRAAKVAPQMSDFGWGRKCLSRKCPGRKSGLVTEFGGHFVSLGFLRLFHAARLIRLLQQGYTIRILLWTFVQSI</sequence>
<keyword evidence="10 13" id="KW-0472">Membrane</keyword>
<evidence type="ECO:0000256" key="7">
    <source>
        <dbReference type="ARBA" id="ARBA00022882"/>
    </source>
</evidence>
<evidence type="ECO:0000256" key="10">
    <source>
        <dbReference type="ARBA" id="ARBA00023136"/>
    </source>
</evidence>
<dbReference type="InterPro" id="IPR005821">
    <property type="entry name" value="Ion_trans_dom"/>
</dbReference>
<dbReference type="Gene3D" id="1.20.120.350">
    <property type="entry name" value="Voltage-gated potassium channels. Chain C"/>
    <property type="match status" value="2"/>
</dbReference>
<keyword evidence="8 13" id="KW-1133">Transmembrane helix</keyword>
<evidence type="ECO:0000256" key="11">
    <source>
        <dbReference type="ARBA" id="ARBA00023180"/>
    </source>
</evidence>
<evidence type="ECO:0000259" key="14">
    <source>
        <dbReference type="Pfam" id="PF00520"/>
    </source>
</evidence>
<dbReference type="InterPro" id="IPR027359">
    <property type="entry name" value="Volt_channel_dom_sf"/>
</dbReference>
<dbReference type="GO" id="GO:0005245">
    <property type="term" value="F:voltage-gated calcium channel activity"/>
    <property type="evidence" value="ECO:0007669"/>
    <property type="project" value="UniProtKB-ARBA"/>
</dbReference>
<keyword evidence="4" id="KW-0107">Calcium channel</keyword>
<feature type="domain" description="Ion transport" evidence="14">
    <location>
        <begin position="49"/>
        <end position="121"/>
    </location>
</feature>
<evidence type="ECO:0000256" key="3">
    <source>
        <dbReference type="ARBA" id="ARBA00022568"/>
    </source>
</evidence>
<organism evidence="15 16">
    <name type="scientific">Heterodera trifolii</name>
    <dbReference type="NCBI Taxonomy" id="157864"/>
    <lineage>
        <taxon>Eukaryota</taxon>
        <taxon>Metazoa</taxon>
        <taxon>Ecdysozoa</taxon>
        <taxon>Nematoda</taxon>
        <taxon>Chromadorea</taxon>
        <taxon>Rhabditida</taxon>
        <taxon>Tylenchina</taxon>
        <taxon>Tylenchomorpha</taxon>
        <taxon>Tylenchoidea</taxon>
        <taxon>Heteroderidae</taxon>
        <taxon>Heteroderinae</taxon>
        <taxon>Heterodera</taxon>
    </lineage>
</organism>
<evidence type="ECO:0000256" key="12">
    <source>
        <dbReference type="ARBA" id="ARBA00023303"/>
    </source>
</evidence>
<dbReference type="PANTHER" id="PTHR45628:SF7">
    <property type="entry name" value="VOLTAGE-DEPENDENT CALCIUM CHANNEL TYPE A SUBUNIT ALPHA-1"/>
    <property type="match status" value="1"/>
</dbReference>
<evidence type="ECO:0000256" key="5">
    <source>
        <dbReference type="ARBA" id="ARBA00022692"/>
    </source>
</evidence>
<keyword evidence="3" id="KW-0109">Calcium transport</keyword>
<reference evidence="15 16" key="1">
    <citation type="submission" date="2024-10" db="EMBL/GenBank/DDBJ databases">
        <authorList>
            <person name="Kim D."/>
        </authorList>
    </citation>
    <scope>NUCLEOTIDE SEQUENCE [LARGE SCALE GENOMIC DNA]</scope>
    <source>
        <strain evidence="15">BH-2024</strain>
    </source>
</reference>
<evidence type="ECO:0000256" key="8">
    <source>
        <dbReference type="ARBA" id="ARBA00022989"/>
    </source>
</evidence>
<keyword evidence="9" id="KW-0406">Ion transport</keyword>
<dbReference type="Proteomes" id="UP001620626">
    <property type="component" value="Unassembled WGS sequence"/>
</dbReference>
<keyword evidence="12" id="KW-0407">Ion channel</keyword>
<feature type="domain" description="Ion transport" evidence="14">
    <location>
        <begin position="266"/>
        <end position="330"/>
    </location>
</feature>
<evidence type="ECO:0000313" key="16">
    <source>
        <dbReference type="Proteomes" id="UP001620626"/>
    </source>
</evidence>
<name>A0ABD2JU93_9BILA</name>
<keyword evidence="7" id="KW-0851">Voltage-gated channel</keyword>
<protein>
    <recommendedName>
        <fullName evidence="14">Ion transport domain-containing protein</fullName>
    </recommendedName>
</protein>
<keyword evidence="2" id="KW-0813">Transport</keyword>
<dbReference type="GO" id="GO:0034702">
    <property type="term" value="C:monoatomic ion channel complex"/>
    <property type="evidence" value="ECO:0007669"/>
    <property type="project" value="UniProtKB-KW"/>
</dbReference>
<dbReference type="Pfam" id="PF00520">
    <property type="entry name" value="Ion_trans"/>
    <property type="match status" value="2"/>
</dbReference>
<keyword evidence="16" id="KW-1185">Reference proteome</keyword>
<comment type="caution">
    <text evidence="15">The sequence shown here is derived from an EMBL/GenBank/DDBJ whole genome shotgun (WGS) entry which is preliminary data.</text>
</comment>
<evidence type="ECO:0000256" key="1">
    <source>
        <dbReference type="ARBA" id="ARBA00004141"/>
    </source>
</evidence>
<evidence type="ECO:0000256" key="2">
    <source>
        <dbReference type="ARBA" id="ARBA00022448"/>
    </source>
</evidence>
<keyword evidence="6" id="KW-0106">Calcium</keyword>